<dbReference type="InterPro" id="IPR050090">
    <property type="entry name" value="Tyrosine_recombinase_XerCD"/>
</dbReference>
<evidence type="ECO:0000256" key="5">
    <source>
        <dbReference type="PROSITE-ProRule" id="PRU01248"/>
    </source>
</evidence>
<dbReference type="Pfam" id="PF00589">
    <property type="entry name" value="Phage_integrase"/>
    <property type="match status" value="1"/>
</dbReference>
<dbReference type="InterPro" id="IPR011010">
    <property type="entry name" value="DNA_brk_join_enz"/>
</dbReference>
<dbReference type="InterPro" id="IPR044068">
    <property type="entry name" value="CB"/>
</dbReference>
<dbReference type="CDD" id="cd00796">
    <property type="entry name" value="INT_Rci_Hp1_C"/>
    <property type="match status" value="1"/>
</dbReference>
<comment type="caution">
    <text evidence="8">The sequence shown here is derived from an EMBL/GenBank/DDBJ whole genome shotgun (WGS) entry which is preliminary data.</text>
</comment>
<dbReference type="PROSITE" id="PS51898">
    <property type="entry name" value="TYR_RECOMBINASE"/>
    <property type="match status" value="1"/>
</dbReference>
<comment type="similarity">
    <text evidence="1">Belongs to the 'phage' integrase family.</text>
</comment>
<dbReference type="PANTHER" id="PTHR30349:SF64">
    <property type="entry name" value="PROPHAGE INTEGRASE INTD-RELATED"/>
    <property type="match status" value="1"/>
</dbReference>
<dbReference type="RefSeq" id="WP_094504454.1">
    <property type="nucleotide sequence ID" value="NZ_NGPH01000036.1"/>
</dbReference>
<dbReference type="InterPro" id="IPR013762">
    <property type="entry name" value="Integrase-like_cat_sf"/>
</dbReference>
<evidence type="ECO:0000313" key="9">
    <source>
        <dbReference type="Proteomes" id="UP000216122"/>
    </source>
</evidence>
<dbReference type="EMBL" id="NGQC01000045">
    <property type="protein sequence ID" value="OYT02775.1"/>
    <property type="molecule type" value="Genomic_DNA"/>
</dbReference>
<dbReference type="GO" id="GO:0006310">
    <property type="term" value="P:DNA recombination"/>
    <property type="evidence" value="ECO:0007669"/>
    <property type="project" value="UniProtKB-KW"/>
</dbReference>
<dbReference type="Gene3D" id="1.10.150.130">
    <property type="match status" value="1"/>
</dbReference>
<gene>
    <name evidence="8" type="ORF">CBG21_07625</name>
</gene>
<sequence>MELQETFDRFLADMKLEGKADMTLVEYANRLSRFKKYLIHHKKALNEVKHDDIVKFTREMFKNNLNSTTIKCELSTIYVYSLWAVKNGILNHVFLSPADYPKTNTAKKRIRRLSDENIRAFIAYIDSLQENIRTAFWLMYGTGARVGEIAHLMATDVQLRGRAVYINIRDAKWGSDRCVPILDKQAAKIVWQYRQSVGPSKQPLFRVSRRTLQWYATKFAQDTGIEFHCHLLRHTFAARLTEKGVPITTIQYLLGHRTVAMTAYYAQSALVDMTSITPTI</sequence>
<dbReference type="Pfam" id="PF02899">
    <property type="entry name" value="Phage_int_SAM_1"/>
    <property type="match status" value="1"/>
</dbReference>
<name>A0A256VGG8_LIMRT</name>
<dbReference type="GO" id="GO:0015074">
    <property type="term" value="P:DNA integration"/>
    <property type="evidence" value="ECO:0007669"/>
    <property type="project" value="UniProtKB-KW"/>
</dbReference>
<dbReference type="SUPFAM" id="SSF56349">
    <property type="entry name" value="DNA breaking-rejoining enzymes"/>
    <property type="match status" value="1"/>
</dbReference>
<keyword evidence="4" id="KW-0233">DNA recombination</keyword>
<feature type="domain" description="Tyr recombinase" evidence="6">
    <location>
        <begin position="108"/>
        <end position="278"/>
    </location>
</feature>
<reference evidence="9" key="1">
    <citation type="submission" date="2017-05" db="EMBL/GenBank/DDBJ databases">
        <authorList>
            <person name="Lin X.B."/>
            <person name="Stothard P."/>
            <person name="Tasseva G."/>
            <person name="Walter J."/>
        </authorList>
    </citation>
    <scope>NUCLEOTIDE SEQUENCE [LARGE SCALE GENOMIC DNA]</scope>
    <source>
        <strain evidence="9">103v</strain>
    </source>
</reference>
<dbReference type="PROSITE" id="PS51900">
    <property type="entry name" value="CB"/>
    <property type="match status" value="1"/>
</dbReference>
<dbReference type="Gene3D" id="1.10.443.10">
    <property type="entry name" value="Intergrase catalytic core"/>
    <property type="match status" value="1"/>
</dbReference>
<accession>A0A256VGG8</accession>
<evidence type="ECO:0000313" key="8">
    <source>
        <dbReference type="EMBL" id="OYT02775.1"/>
    </source>
</evidence>
<dbReference type="InterPro" id="IPR010998">
    <property type="entry name" value="Integrase_recombinase_N"/>
</dbReference>
<evidence type="ECO:0000256" key="4">
    <source>
        <dbReference type="ARBA" id="ARBA00023172"/>
    </source>
</evidence>
<evidence type="ECO:0000256" key="3">
    <source>
        <dbReference type="ARBA" id="ARBA00023125"/>
    </source>
</evidence>
<dbReference type="InterPro" id="IPR004107">
    <property type="entry name" value="Integrase_SAM-like_N"/>
</dbReference>
<keyword evidence="2" id="KW-0229">DNA integration</keyword>
<organism evidence="8 9">
    <name type="scientific">Limosilactobacillus reuteri</name>
    <name type="common">Lactobacillus reuteri</name>
    <dbReference type="NCBI Taxonomy" id="1598"/>
    <lineage>
        <taxon>Bacteria</taxon>
        <taxon>Bacillati</taxon>
        <taxon>Bacillota</taxon>
        <taxon>Bacilli</taxon>
        <taxon>Lactobacillales</taxon>
        <taxon>Lactobacillaceae</taxon>
        <taxon>Limosilactobacillus</taxon>
    </lineage>
</organism>
<reference evidence="8 9" key="2">
    <citation type="submission" date="2017-09" db="EMBL/GenBank/DDBJ databases">
        <title>Tripartite evolution among Lactobacillus johnsonii, Lactobacillus taiwanensis, Lactobacillus reuteri and their rodent host.</title>
        <authorList>
            <person name="Wang T."/>
            <person name="Knowles S."/>
            <person name="Cheng C."/>
        </authorList>
    </citation>
    <scope>NUCLEOTIDE SEQUENCE [LARGE SCALE GENOMIC DNA]</scope>
    <source>
        <strain evidence="8 9">103v</strain>
    </source>
</reference>
<proteinExistence type="inferred from homology"/>
<keyword evidence="3 5" id="KW-0238">DNA-binding</keyword>
<dbReference type="PANTHER" id="PTHR30349">
    <property type="entry name" value="PHAGE INTEGRASE-RELATED"/>
    <property type="match status" value="1"/>
</dbReference>
<feature type="domain" description="Core-binding (CB)" evidence="7">
    <location>
        <begin position="1"/>
        <end position="85"/>
    </location>
</feature>
<protein>
    <submittedName>
        <fullName evidence="8">Integrase</fullName>
    </submittedName>
</protein>
<evidence type="ECO:0000259" key="6">
    <source>
        <dbReference type="PROSITE" id="PS51898"/>
    </source>
</evidence>
<dbReference type="Proteomes" id="UP000216122">
    <property type="component" value="Unassembled WGS sequence"/>
</dbReference>
<evidence type="ECO:0000256" key="1">
    <source>
        <dbReference type="ARBA" id="ARBA00008857"/>
    </source>
</evidence>
<dbReference type="InterPro" id="IPR002104">
    <property type="entry name" value="Integrase_catalytic"/>
</dbReference>
<dbReference type="AlphaFoldDB" id="A0A256VGG8"/>
<dbReference type="GO" id="GO:0003677">
    <property type="term" value="F:DNA binding"/>
    <property type="evidence" value="ECO:0007669"/>
    <property type="project" value="UniProtKB-UniRule"/>
</dbReference>
<evidence type="ECO:0000256" key="2">
    <source>
        <dbReference type="ARBA" id="ARBA00022908"/>
    </source>
</evidence>
<evidence type="ECO:0000259" key="7">
    <source>
        <dbReference type="PROSITE" id="PS51900"/>
    </source>
</evidence>